<protein>
    <submittedName>
        <fullName evidence="1">Uncharacterized protein</fullName>
    </submittedName>
</protein>
<evidence type="ECO:0000313" key="2">
    <source>
        <dbReference type="Proteomes" id="UP000244336"/>
    </source>
</evidence>
<dbReference type="Proteomes" id="UP000244336">
    <property type="component" value="Chromosome 6"/>
</dbReference>
<evidence type="ECO:0000313" key="1">
    <source>
        <dbReference type="EMBL" id="PUZ52099.1"/>
    </source>
</evidence>
<name>A0A2T7D930_9POAL</name>
<reference evidence="1 2" key="1">
    <citation type="submission" date="2018-04" db="EMBL/GenBank/DDBJ databases">
        <title>WGS assembly of Panicum hallii var. hallii HAL2.</title>
        <authorList>
            <person name="Lovell J."/>
            <person name="Jenkins J."/>
            <person name="Lowry D."/>
            <person name="Mamidi S."/>
            <person name="Sreedasyam A."/>
            <person name="Weng X."/>
            <person name="Barry K."/>
            <person name="Bonette J."/>
            <person name="Campitelli B."/>
            <person name="Daum C."/>
            <person name="Gordon S."/>
            <person name="Gould B."/>
            <person name="Lipzen A."/>
            <person name="MacQueen A."/>
            <person name="Palacio-Mejia J."/>
            <person name="Plott C."/>
            <person name="Shakirov E."/>
            <person name="Shu S."/>
            <person name="Yoshinaga Y."/>
            <person name="Zane M."/>
            <person name="Rokhsar D."/>
            <person name="Grimwood J."/>
            <person name="Schmutz J."/>
            <person name="Juenger T."/>
        </authorList>
    </citation>
    <scope>NUCLEOTIDE SEQUENCE [LARGE SCALE GENOMIC DNA]</scope>
    <source>
        <strain evidence="2">cv. HAL2</strain>
    </source>
</reference>
<dbReference type="Gramene" id="PUZ52099">
    <property type="protein sequence ID" value="PUZ52099"/>
    <property type="gene ID" value="GQ55_6G243500"/>
</dbReference>
<accession>A0A2T7D930</accession>
<dbReference type="AlphaFoldDB" id="A0A2T7D930"/>
<dbReference type="EMBL" id="CM009754">
    <property type="protein sequence ID" value="PUZ52099.1"/>
    <property type="molecule type" value="Genomic_DNA"/>
</dbReference>
<sequence>MPIRECPSHDETARNPALSPHRVILCSHPARLTVTRLILLLVRVVSRGDDEHVGLVRRPEAHPPRHAALAPQRRPADGGHALVHGRRVAAPGAVVVVQVHRAHLRGVAPRRRPLIRLPARRRVQDLLQGQVPRLRSCGREALARAVPLALQAARHHPVQDHLEMARGAARQKAHFSPSSLKENEHLVLKCQQVYKGMAERACMWKWISLGN</sequence>
<organism evidence="1 2">
    <name type="scientific">Panicum hallii var. hallii</name>
    <dbReference type="NCBI Taxonomy" id="1504633"/>
    <lineage>
        <taxon>Eukaryota</taxon>
        <taxon>Viridiplantae</taxon>
        <taxon>Streptophyta</taxon>
        <taxon>Embryophyta</taxon>
        <taxon>Tracheophyta</taxon>
        <taxon>Spermatophyta</taxon>
        <taxon>Magnoliopsida</taxon>
        <taxon>Liliopsida</taxon>
        <taxon>Poales</taxon>
        <taxon>Poaceae</taxon>
        <taxon>PACMAD clade</taxon>
        <taxon>Panicoideae</taxon>
        <taxon>Panicodae</taxon>
        <taxon>Paniceae</taxon>
        <taxon>Panicinae</taxon>
        <taxon>Panicum</taxon>
        <taxon>Panicum sect. Panicum</taxon>
    </lineage>
</organism>
<proteinExistence type="predicted"/>
<gene>
    <name evidence="1" type="ORF">GQ55_6G243500</name>
</gene>
<keyword evidence="2" id="KW-1185">Reference proteome</keyword>